<reference evidence="2 3" key="1">
    <citation type="submission" date="2018-02" db="EMBL/GenBank/DDBJ databases">
        <title>Genomic analysis of the strain RR4-38 isolated from a seawater recirculating aquaculture system.</title>
        <authorList>
            <person name="Kim Y.-S."/>
            <person name="Jang Y.H."/>
            <person name="Kim K.-H."/>
        </authorList>
    </citation>
    <scope>NUCLEOTIDE SEQUENCE [LARGE SCALE GENOMIC DNA]</scope>
    <source>
        <strain evidence="2 3">RR4-38</strain>
    </source>
</reference>
<gene>
    <name evidence="2" type="ORF">C5O00_13870</name>
</gene>
<dbReference type="Proteomes" id="UP000238442">
    <property type="component" value="Chromosome"/>
</dbReference>
<evidence type="ECO:0000256" key="1">
    <source>
        <dbReference type="SAM" id="Phobius"/>
    </source>
</evidence>
<feature type="transmembrane region" description="Helical" evidence="1">
    <location>
        <begin position="125"/>
        <end position="143"/>
    </location>
</feature>
<keyword evidence="3" id="KW-1185">Reference proteome</keyword>
<keyword evidence="1" id="KW-0812">Transmembrane</keyword>
<feature type="transmembrane region" description="Helical" evidence="1">
    <location>
        <begin position="68"/>
        <end position="89"/>
    </location>
</feature>
<sequence length="144" mass="16290">MTRRIISTIFILIAIVLGVIFYTRINFPIGLEDYFKKEFYSQFGPLAICIELIIAGYYLFIKHPKSNFTLALFGFTALLDPIFNTIGLFTSSVPTYGMVLFVISALIALWLSFSNTFKMGRISPIGVIISFILGLAVELFFNYL</sequence>
<dbReference type="AlphaFoldDB" id="A0A2S0HZU4"/>
<feature type="transmembrane region" description="Helical" evidence="1">
    <location>
        <begin position="95"/>
        <end position="113"/>
    </location>
</feature>
<dbReference type="EMBL" id="CP027062">
    <property type="protein sequence ID" value="AVI52182.1"/>
    <property type="molecule type" value="Genomic_DNA"/>
</dbReference>
<accession>A0A2S0HZU4</accession>
<protein>
    <submittedName>
        <fullName evidence="2">Uncharacterized protein</fullName>
    </submittedName>
</protein>
<dbReference type="RefSeq" id="WP_105217422.1">
    <property type="nucleotide sequence ID" value="NZ_CP027062.1"/>
</dbReference>
<proteinExistence type="predicted"/>
<feature type="transmembrane region" description="Helical" evidence="1">
    <location>
        <begin position="43"/>
        <end position="61"/>
    </location>
</feature>
<keyword evidence="1" id="KW-1133">Transmembrane helix</keyword>
<feature type="transmembrane region" description="Helical" evidence="1">
    <location>
        <begin position="5"/>
        <end position="23"/>
    </location>
</feature>
<keyword evidence="1" id="KW-0472">Membrane</keyword>
<evidence type="ECO:0000313" key="2">
    <source>
        <dbReference type="EMBL" id="AVI52182.1"/>
    </source>
</evidence>
<name>A0A2S0HZU4_9FLAO</name>
<dbReference type="KEGG" id="aue:C5O00_13870"/>
<dbReference type="OrthoDB" id="1178917at2"/>
<evidence type="ECO:0000313" key="3">
    <source>
        <dbReference type="Proteomes" id="UP000238442"/>
    </source>
</evidence>
<organism evidence="2 3">
    <name type="scientific">Pukyongia salina</name>
    <dbReference type="NCBI Taxonomy" id="2094025"/>
    <lineage>
        <taxon>Bacteria</taxon>
        <taxon>Pseudomonadati</taxon>
        <taxon>Bacteroidota</taxon>
        <taxon>Flavobacteriia</taxon>
        <taxon>Flavobacteriales</taxon>
        <taxon>Flavobacteriaceae</taxon>
        <taxon>Pukyongia</taxon>
    </lineage>
</organism>